<keyword evidence="4" id="KW-0233">DNA recombination</keyword>
<feature type="domain" description="Tyr recombinase" evidence="5">
    <location>
        <begin position="115"/>
        <end position="303"/>
    </location>
</feature>
<name>A0ABQ0C6J9_9PROT</name>
<dbReference type="SUPFAM" id="SSF56349">
    <property type="entry name" value="DNA breaking-rejoining enzymes"/>
    <property type="match status" value="1"/>
</dbReference>
<evidence type="ECO:0000313" key="6">
    <source>
        <dbReference type="EMBL" id="GAB0056330.1"/>
    </source>
</evidence>
<evidence type="ECO:0000256" key="2">
    <source>
        <dbReference type="ARBA" id="ARBA00022908"/>
    </source>
</evidence>
<dbReference type="RefSeq" id="WP_420904041.1">
    <property type="nucleotide sequence ID" value="NZ_BAAFGK010000002.1"/>
</dbReference>
<accession>A0ABQ0C6J9</accession>
<dbReference type="PANTHER" id="PTHR30629:SF2">
    <property type="entry name" value="PROPHAGE INTEGRASE INTS-RELATED"/>
    <property type="match status" value="1"/>
</dbReference>
<dbReference type="EMBL" id="BAAFGK010000002">
    <property type="protein sequence ID" value="GAB0056330.1"/>
    <property type="molecule type" value="Genomic_DNA"/>
</dbReference>
<dbReference type="InterPro" id="IPR050808">
    <property type="entry name" value="Phage_Integrase"/>
</dbReference>
<evidence type="ECO:0000259" key="5">
    <source>
        <dbReference type="PROSITE" id="PS51898"/>
    </source>
</evidence>
<proteinExistence type="inferred from homology"/>
<dbReference type="Pfam" id="PF00589">
    <property type="entry name" value="Phage_integrase"/>
    <property type="match status" value="1"/>
</dbReference>
<reference evidence="6 7" key="1">
    <citation type="submission" date="2024-05" db="EMBL/GenBank/DDBJ databases">
        <authorList>
            <consortium name="Candidatus Magnetaquicoccaceae bacterium FCR-1 genome sequencing consortium"/>
            <person name="Shimoshige H."/>
            <person name="Shimamura S."/>
            <person name="Taoka A."/>
            <person name="Kobayashi H."/>
            <person name="Maekawa T."/>
        </authorList>
    </citation>
    <scope>NUCLEOTIDE SEQUENCE [LARGE SCALE GENOMIC DNA]</scope>
    <source>
        <strain evidence="6 7">FCR-1</strain>
    </source>
</reference>
<evidence type="ECO:0000256" key="3">
    <source>
        <dbReference type="ARBA" id="ARBA00023125"/>
    </source>
</evidence>
<protein>
    <recommendedName>
        <fullName evidence="5">Tyr recombinase domain-containing protein</fullName>
    </recommendedName>
</protein>
<dbReference type="InterPro" id="IPR011010">
    <property type="entry name" value="DNA_brk_join_enz"/>
</dbReference>
<sequence length="312" mass="33810">MSGSQASFSGETLLKAALVRYLEQVSVHKSPIQHARERRKAGQIAARLGEHPLGEITALDVSGYRDARLREASAAIVQGDLDLLRELFEVAVERWGVALEGNPVGGVAPTRAASDRERAFKPGELARLLAACDRRPTPMLGWIARIALQTGMSKEEILRLRIADVDLAARIVTVPRVLSRPMRQVPLTRVLVGVFREVLDYPERPEGETLLFFGSMGALGIRRPLAIDKAFRSAVVQARLKGCAFGDLRHEAVTRMAEAGLSEVEVHAIAGMPMPRGGRVVKPTVVQLVARLDAVGFGVEAARRGAGRRGLG</sequence>
<keyword evidence="3" id="KW-0238">DNA-binding</keyword>
<dbReference type="InterPro" id="IPR010998">
    <property type="entry name" value="Integrase_recombinase_N"/>
</dbReference>
<evidence type="ECO:0000256" key="4">
    <source>
        <dbReference type="ARBA" id="ARBA00023172"/>
    </source>
</evidence>
<organism evidence="6 7">
    <name type="scientific">Candidatus Magnetaquiglobus chichijimensis</name>
    <dbReference type="NCBI Taxonomy" id="3141448"/>
    <lineage>
        <taxon>Bacteria</taxon>
        <taxon>Pseudomonadati</taxon>
        <taxon>Pseudomonadota</taxon>
        <taxon>Magnetococcia</taxon>
        <taxon>Magnetococcales</taxon>
        <taxon>Candidatus Magnetaquicoccaceae</taxon>
        <taxon>Candidatus Magnetaquiglobus</taxon>
    </lineage>
</organism>
<evidence type="ECO:0000256" key="1">
    <source>
        <dbReference type="ARBA" id="ARBA00008857"/>
    </source>
</evidence>
<gene>
    <name evidence="6" type="ORF">SIID45300_00636</name>
</gene>
<reference evidence="6 7" key="2">
    <citation type="submission" date="2024-09" db="EMBL/GenBank/DDBJ databases">
        <title>Draft genome sequence of Candidatus Magnetaquicoccaceae bacterium FCR-1.</title>
        <authorList>
            <person name="Shimoshige H."/>
            <person name="Shimamura S."/>
            <person name="Taoka A."/>
            <person name="Kobayashi H."/>
            <person name="Maekawa T."/>
        </authorList>
    </citation>
    <scope>NUCLEOTIDE SEQUENCE [LARGE SCALE GENOMIC DNA]</scope>
    <source>
        <strain evidence="6 7">FCR-1</strain>
    </source>
</reference>
<comment type="similarity">
    <text evidence="1">Belongs to the 'phage' integrase family.</text>
</comment>
<dbReference type="InterPro" id="IPR002104">
    <property type="entry name" value="Integrase_catalytic"/>
</dbReference>
<keyword evidence="2" id="KW-0229">DNA integration</keyword>
<evidence type="ECO:0000313" key="7">
    <source>
        <dbReference type="Proteomes" id="UP001628193"/>
    </source>
</evidence>
<keyword evidence="7" id="KW-1185">Reference proteome</keyword>
<dbReference type="Gene3D" id="1.10.443.10">
    <property type="entry name" value="Intergrase catalytic core"/>
    <property type="match status" value="1"/>
</dbReference>
<dbReference type="InterPro" id="IPR013762">
    <property type="entry name" value="Integrase-like_cat_sf"/>
</dbReference>
<dbReference type="PROSITE" id="PS51898">
    <property type="entry name" value="TYR_RECOMBINASE"/>
    <property type="match status" value="1"/>
</dbReference>
<comment type="caution">
    <text evidence="6">The sequence shown here is derived from an EMBL/GenBank/DDBJ whole genome shotgun (WGS) entry which is preliminary data.</text>
</comment>
<dbReference type="CDD" id="cd00796">
    <property type="entry name" value="INT_Rci_Hp1_C"/>
    <property type="match status" value="1"/>
</dbReference>
<dbReference type="PANTHER" id="PTHR30629">
    <property type="entry name" value="PROPHAGE INTEGRASE"/>
    <property type="match status" value="1"/>
</dbReference>
<dbReference type="Gene3D" id="1.10.150.130">
    <property type="match status" value="1"/>
</dbReference>
<dbReference type="Proteomes" id="UP001628193">
    <property type="component" value="Unassembled WGS sequence"/>
</dbReference>